<comment type="subcellular location">
    <subcellularLocation>
        <location evidence="1">Cytoplasm</location>
    </subcellularLocation>
</comment>
<organism evidence="13 14">
    <name type="scientific">Desulfofervidus auxilii</name>
    <dbReference type="NCBI Taxonomy" id="1621989"/>
    <lineage>
        <taxon>Bacteria</taxon>
        <taxon>Pseudomonadati</taxon>
        <taxon>Thermodesulfobacteriota</taxon>
        <taxon>Candidatus Desulfofervidia</taxon>
        <taxon>Candidatus Desulfofervidales</taxon>
        <taxon>Candidatus Desulfofervidaceae</taxon>
        <taxon>Candidatus Desulfofervidus</taxon>
    </lineage>
</organism>
<evidence type="ECO:0000256" key="10">
    <source>
        <dbReference type="ARBA" id="ARBA00029774"/>
    </source>
</evidence>
<comment type="similarity">
    <text evidence="2">Belongs to the SUA5 family.</text>
</comment>
<dbReference type="GO" id="GO:0003725">
    <property type="term" value="F:double-stranded RNA binding"/>
    <property type="evidence" value="ECO:0007669"/>
    <property type="project" value="InterPro"/>
</dbReference>
<evidence type="ECO:0000256" key="4">
    <source>
        <dbReference type="ARBA" id="ARBA00022490"/>
    </source>
</evidence>
<dbReference type="Proteomes" id="UP000070560">
    <property type="component" value="Chromosome"/>
</dbReference>
<dbReference type="OrthoDB" id="9814580at2"/>
<evidence type="ECO:0000256" key="1">
    <source>
        <dbReference type="ARBA" id="ARBA00004496"/>
    </source>
</evidence>
<dbReference type="InterPro" id="IPR017945">
    <property type="entry name" value="DHBP_synth_RibB-like_a/b_dom"/>
</dbReference>
<dbReference type="PROSITE" id="PS51163">
    <property type="entry name" value="YRDC"/>
    <property type="match status" value="1"/>
</dbReference>
<gene>
    <name evidence="13" type="ORF">HS1_000189</name>
</gene>
<evidence type="ECO:0000256" key="7">
    <source>
        <dbReference type="ARBA" id="ARBA00022695"/>
    </source>
</evidence>
<sequence>MNLKLTNIEKAVQIIQKGGVVAYPTETFYGLGVDALNPRAVERLFKIKKRPSSKPISIIIPNINWLKYLIKEVPPIAQTLIEKHWPGPLTIIFAAKDILPKELTAETGKIGIRISSHPMAQKLAQLSETPVTATSANLSGMPPPNSPQEIHPQIKKQIDAILDGGFTKGGLPSTVIDVTVNPPIILRKGAIKVDQFGLDKNENKA</sequence>
<name>A0A7V1K5G8_DESA2</name>
<dbReference type="EMBL" id="CP013015">
    <property type="protein sequence ID" value="AMM39995.1"/>
    <property type="molecule type" value="Genomic_DNA"/>
</dbReference>
<reference evidence="13 14" key="1">
    <citation type="submission" date="2015-10" db="EMBL/GenBank/DDBJ databases">
        <title>Candidatus Desulfofervidus auxilii, a hydrogenotrophic sulfate-reducing bacterium involved in the thermophilic anaerobic oxidation of methane.</title>
        <authorList>
            <person name="Krukenberg V."/>
            <person name="Richter M."/>
            <person name="Wegener G."/>
        </authorList>
    </citation>
    <scope>NUCLEOTIDE SEQUENCE [LARGE SCALE GENOMIC DNA]</scope>
    <source>
        <strain evidence="13 14">HS1</strain>
    </source>
</reference>
<dbReference type="NCBIfam" id="TIGR00057">
    <property type="entry name" value="L-threonylcarbamoyladenylate synthase"/>
    <property type="match status" value="1"/>
</dbReference>
<keyword evidence="8" id="KW-0547">Nucleotide-binding</keyword>
<dbReference type="GO" id="GO:0006450">
    <property type="term" value="P:regulation of translational fidelity"/>
    <property type="evidence" value="ECO:0007669"/>
    <property type="project" value="TreeGrafter"/>
</dbReference>
<feature type="domain" description="YrdC-like" evidence="12">
    <location>
        <begin position="5"/>
        <end position="191"/>
    </location>
</feature>
<dbReference type="KEGG" id="daw:HS1_000189"/>
<protein>
    <recommendedName>
        <fullName evidence="10">L-threonylcarbamoyladenylate synthase</fullName>
        <ecNumber evidence="3">2.7.7.87</ecNumber>
    </recommendedName>
    <alternativeName>
        <fullName evidence="10">L-threonylcarbamoyladenylate synthase</fullName>
    </alternativeName>
</protein>
<evidence type="ECO:0000313" key="13">
    <source>
        <dbReference type="EMBL" id="AMM39995.1"/>
    </source>
</evidence>
<dbReference type="PANTHER" id="PTHR17490">
    <property type="entry name" value="SUA5"/>
    <property type="match status" value="1"/>
</dbReference>
<dbReference type="RefSeq" id="WP_066060303.1">
    <property type="nucleotide sequence ID" value="NZ_CP013015.1"/>
</dbReference>
<keyword evidence="7" id="KW-0548">Nucleotidyltransferase</keyword>
<evidence type="ECO:0000313" key="14">
    <source>
        <dbReference type="Proteomes" id="UP000070560"/>
    </source>
</evidence>
<keyword evidence="4" id="KW-0963">Cytoplasm</keyword>
<dbReference type="GO" id="GO:0008033">
    <property type="term" value="P:tRNA processing"/>
    <property type="evidence" value="ECO:0007669"/>
    <property type="project" value="UniProtKB-KW"/>
</dbReference>
<keyword evidence="5" id="KW-0808">Transferase</keyword>
<evidence type="ECO:0000256" key="8">
    <source>
        <dbReference type="ARBA" id="ARBA00022741"/>
    </source>
</evidence>
<dbReference type="GO" id="GO:0005737">
    <property type="term" value="C:cytoplasm"/>
    <property type="evidence" value="ECO:0007669"/>
    <property type="project" value="UniProtKB-SubCell"/>
</dbReference>
<keyword evidence="6" id="KW-0819">tRNA processing</keyword>
<evidence type="ECO:0000256" key="6">
    <source>
        <dbReference type="ARBA" id="ARBA00022694"/>
    </source>
</evidence>
<dbReference type="Gene3D" id="3.90.870.10">
    <property type="entry name" value="DHBP synthase"/>
    <property type="match status" value="1"/>
</dbReference>
<dbReference type="GO" id="GO:0061710">
    <property type="term" value="F:L-threonylcarbamoyladenylate synthase"/>
    <property type="evidence" value="ECO:0007669"/>
    <property type="project" value="UniProtKB-EC"/>
</dbReference>
<evidence type="ECO:0000256" key="2">
    <source>
        <dbReference type="ARBA" id="ARBA00007663"/>
    </source>
</evidence>
<dbReference type="Pfam" id="PF01300">
    <property type="entry name" value="Sua5_yciO_yrdC"/>
    <property type="match status" value="1"/>
</dbReference>
<dbReference type="GO" id="GO:0005524">
    <property type="term" value="F:ATP binding"/>
    <property type="evidence" value="ECO:0007669"/>
    <property type="project" value="UniProtKB-KW"/>
</dbReference>
<dbReference type="SUPFAM" id="SSF55821">
    <property type="entry name" value="YrdC/RibB"/>
    <property type="match status" value="1"/>
</dbReference>
<dbReference type="AlphaFoldDB" id="A0A7V1K5G8"/>
<proteinExistence type="inferred from homology"/>
<dbReference type="PANTHER" id="PTHR17490:SF16">
    <property type="entry name" value="THREONYLCARBAMOYL-AMP SYNTHASE"/>
    <property type="match status" value="1"/>
</dbReference>
<comment type="catalytic activity">
    <reaction evidence="11">
        <text>L-threonine + hydrogencarbonate + ATP = L-threonylcarbamoyladenylate + diphosphate + H2O</text>
        <dbReference type="Rhea" id="RHEA:36407"/>
        <dbReference type="ChEBI" id="CHEBI:15377"/>
        <dbReference type="ChEBI" id="CHEBI:17544"/>
        <dbReference type="ChEBI" id="CHEBI:30616"/>
        <dbReference type="ChEBI" id="CHEBI:33019"/>
        <dbReference type="ChEBI" id="CHEBI:57926"/>
        <dbReference type="ChEBI" id="CHEBI:73682"/>
        <dbReference type="EC" id="2.7.7.87"/>
    </reaction>
</comment>
<dbReference type="GO" id="GO:0000049">
    <property type="term" value="F:tRNA binding"/>
    <property type="evidence" value="ECO:0007669"/>
    <property type="project" value="TreeGrafter"/>
</dbReference>
<evidence type="ECO:0000256" key="11">
    <source>
        <dbReference type="ARBA" id="ARBA00048366"/>
    </source>
</evidence>
<evidence type="ECO:0000256" key="9">
    <source>
        <dbReference type="ARBA" id="ARBA00022840"/>
    </source>
</evidence>
<keyword evidence="9" id="KW-0067">ATP-binding</keyword>
<dbReference type="EC" id="2.7.7.87" evidence="3"/>
<evidence type="ECO:0000256" key="3">
    <source>
        <dbReference type="ARBA" id="ARBA00012584"/>
    </source>
</evidence>
<evidence type="ECO:0000259" key="12">
    <source>
        <dbReference type="PROSITE" id="PS51163"/>
    </source>
</evidence>
<evidence type="ECO:0000256" key="5">
    <source>
        <dbReference type="ARBA" id="ARBA00022679"/>
    </source>
</evidence>
<keyword evidence="14" id="KW-1185">Reference proteome</keyword>
<accession>A0A7V1K5G8</accession>
<dbReference type="InterPro" id="IPR006070">
    <property type="entry name" value="Sua5-like_dom"/>
</dbReference>
<dbReference type="InterPro" id="IPR050156">
    <property type="entry name" value="TC-AMP_synthase_SUA5"/>
</dbReference>